<sequence length="74" mass="8392">MLIMNPEGLTLMATTAGKPMTVAEFCTELGIARSTFYDRRQKGRAPRCLKLPNGDLRIRRTDYDRWLSSLEDAA</sequence>
<keyword evidence="2" id="KW-0238">DNA-binding</keyword>
<evidence type="ECO:0000259" key="1">
    <source>
        <dbReference type="Pfam" id="PF12728"/>
    </source>
</evidence>
<dbReference type="Pfam" id="PF12728">
    <property type="entry name" value="HTH_17"/>
    <property type="match status" value="1"/>
</dbReference>
<dbReference type="AlphaFoldDB" id="A0A9X2GRD8"/>
<dbReference type="GO" id="GO:0003677">
    <property type="term" value="F:DNA binding"/>
    <property type="evidence" value="ECO:0007669"/>
    <property type="project" value="UniProtKB-KW"/>
</dbReference>
<feature type="domain" description="Helix-turn-helix" evidence="1">
    <location>
        <begin position="20"/>
        <end position="69"/>
    </location>
</feature>
<dbReference type="EMBL" id="JAMZEB010000002">
    <property type="protein sequence ID" value="MCP2362610.1"/>
    <property type="molecule type" value="Genomic_DNA"/>
</dbReference>
<organism evidence="2 3">
    <name type="scientific">Nonomuraea thailandensis</name>
    <dbReference type="NCBI Taxonomy" id="1188745"/>
    <lineage>
        <taxon>Bacteria</taxon>
        <taxon>Bacillati</taxon>
        <taxon>Actinomycetota</taxon>
        <taxon>Actinomycetes</taxon>
        <taxon>Streptosporangiales</taxon>
        <taxon>Streptosporangiaceae</taxon>
        <taxon>Nonomuraea</taxon>
    </lineage>
</organism>
<evidence type="ECO:0000313" key="3">
    <source>
        <dbReference type="Proteomes" id="UP001139648"/>
    </source>
</evidence>
<name>A0A9X2GRD8_9ACTN</name>
<keyword evidence="3" id="KW-1185">Reference proteome</keyword>
<proteinExistence type="predicted"/>
<protein>
    <submittedName>
        <fullName evidence="2">DNA-binding transcriptional regulator AlpA</fullName>
    </submittedName>
</protein>
<dbReference type="InterPro" id="IPR041657">
    <property type="entry name" value="HTH_17"/>
</dbReference>
<accession>A0A9X2GRD8</accession>
<evidence type="ECO:0000313" key="2">
    <source>
        <dbReference type="EMBL" id="MCP2362610.1"/>
    </source>
</evidence>
<dbReference type="RefSeq" id="WP_253753526.1">
    <property type="nucleotide sequence ID" value="NZ_BAABKA010000021.1"/>
</dbReference>
<dbReference type="Proteomes" id="UP001139648">
    <property type="component" value="Unassembled WGS sequence"/>
</dbReference>
<comment type="caution">
    <text evidence="2">The sequence shown here is derived from an EMBL/GenBank/DDBJ whole genome shotgun (WGS) entry which is preliminary data.</text>
</comment>
<gene>
    <name evidence="2" type="ORF">HD597_009630</name>
</gene>
<reference evidence="2" key="1">
    <citation type="submission" date="2022-06" db="EMBL/GenBank/DDBJ databases">
        <title>Sequencing the genomes of 1000 actinobacteria strains.</title>
        <authorList>
            <person name="Klenk H.-P."/>
        </authorList>
    </citation>
    <scope>NUCLEOTIDE SEQUENCE</scope>
    <source>
        <strain evidence="2">DSM 46694</strain>
    </source>
</reference>